<gene>
    <name evidence="1" type="ORF">DFP72DRAFT_895238</name>
</gene>
<keyword evidence="2" id="KW-1185">Reference proteome</keyword>
<sequence>MIRSPDSSGKSVPSDSCLRPSMPTGKVRWLAEQLNYHPNCGLGYSKILDPLTRKDLKALCLVCRIFKDLSRERLFGKVQATPEHLSGHCDLHLWKRDLGRLLRSHKRLVLLAGNTDLAKQVHTLHIHVRSDMGVSELDPQKESDLLLRDTAKHLQESLAGQLHQFPRLCRLELMGSTVSEALLKSIADHTSLLEIKLVGCTLPVNPPALSSTRIRSFEFKWLVDAEASSAYALISPVHAERVTITNQSPELTIQPVSHTGKHFCECASLKGQYNQLRELHIGPQGIVPTYDLKRLLTKTPALRTLVLTELEFQKAVDPRASLDHGEPRLPMPCIPLLDSVECSLDRAKYFVPGRPVRKVKADVNGCNQSIFIQTAARLADFLHPLTLSTATLTTLHLPLHVIAPVWLLSDAISSLFPSLSRATPLTLSDLRFTVSWVYDIPVPWHASVDTSGFHRFGVPLDESNTPQMIQKAADEVFTEVEARLSAGYLPGTRRVAPDPIMTHRIQGGLEESVVPSARALGNLVGFSGIRVSLQSFWDTETTVDNARRPIRNLADVFKYFGEGYYPLPRMLQKLTLNLPSSTYMRDSVGFQHSFDAMTEGFAILYPDLARIDFDQYGRHYFEKIVAQDSHGHGTAKWCGVDVQHADWYR</sequence>
<name>A0A8H6I0P1_9AGAR</name>
<dbReference type="Proteomes" id="UP000521943">
    <property type="component" value="Unassembled WGS sequence"/>
</dbReference>
<comment type="caution">
    <text evidence="1">The sequence shown here is derived from an EMBL/GenBank/DDBJ whole genome shotgun (WGS) entry which is preliminary data.</text>
</comment>
<organism evidence="1 2">
    <name type="scientific">Ephemerocybe angulata</name>
    <dbReference type="NCBI Taxonomy" id="980116"/>
    <lineage>
        <taxon>Eukaryota</taxon>
        <taxon>Fungi</taxon>
        <taxon>Dikarya</taxon>
        <taxon>Basidiomycota</taxon>
        <taxon>Agaricomycotina</taxon>
        <taxon>Agaricomycetes</taxon>
        <taxon>Agaricomycetidae</taxon>
        <taxon>Agaricales</taxon>
        <taxon>Agaricineae</taxon>
        <taxon>Psathyrellaceae</taxon>
        <taxon>Ephemerocybe</taxon>
    </lineage>
</organism>
<protein>
    <submittedName>
        <fullName evidence="1">Uncharacterized protein</fullName>
    </submittedName>
</protein>
<evidence type="ECO:0000313" key="1">
    <source>
        <dbReference type="EMBL" id="KAF6755797.1"/>
    </source>
</evidence>
<dbReference type="OrthoDB" id="3055318at2759"/>
<accession>A0A8H6I0P1</accession>
<proteinExistence type="predicted"/>
<reference evidence="1 2" key="1">
    <citation type="submission" date="2020-07" db="EMBL/GenBank/DDBJ databases">
        <title>Comparative genomics of pyrophilous fungi reveals a link between fire events and developmental genes.</title>
        <authorList>
            <consortium name="DOE Joint Genome Institute"/>
            <person name="Steindorff A.S."/>
            <person name="Carver A."/>
            <person name="Calhoun S."/>
            <person name="Stillman K."/>
            <person name="Liu H."/>
            <person name="Lipzen A."/>
            <person name="Pangilinan J."/>
            <person name="Labutti K."/>
            <person name="Bruns T.D."/>
            <person name="Grigoriev I.V."/>
        </authorList>
    </citation>
    <scope>NUCLEOTIDE SEQUENCE [LARGE SCALE GENOMIC DNA]</scope>
    <source>
        <strain evidence="1 2">CBS 144469</strain>
    </source>
</reference>
<evidence type="ECO:0000313" key="2">
    <source>
        <dbReference type="Proteomes" id="UP000521943"/>
    </source>
</evidence>
<dbReference type="EMBL" id="JACGCI010000028">
    <property type="protein sequence ID" value="KAF6755797.1"/>
    <property type="molecule type" value="Genomic_DNA"/>
</dbReference>
<dbReference type="AlphaFoldDB" id="A0A8H6I0P1"/>